<reference evidence="9 10" key="1">
    <citation type="submission" date="2016-10" db="EMBL/GenBank/DDBJ databases">
        <authorList>
            <person name="de Groot N.N."/>
        </authorList>
    </citation>
    <scope>NUCLEOTIDE SEQUENCE [LARGE SCALE GENOMIC DNA]</scope>
    <source>
        <strain evidence="9 10">CGMCC 1.5070</strain>
    </source>
</reference>
<dbReference type="InterPro" id="IPR029787">
    <property type="entry name" value="Nucleotide_cyclase"/>
</dbReference>
<keyword evidence="5 6" id="KW-0472">Membrane</keyword>
<feature type="domain" description="GGDEF" evidence="8">
    <location>
        <begin position="350"/>
        <end position="482"/>
    </location>
</feature>
<evidence type="ECO:0000259" key="8">
    <source>
        <dbReference type="PROSITE" id="PS50887"/>
    </source>
</evidence>
<dbReference type="PROSITE" id="PS50883">
    <property type="entry name" value="EAL"/>
    <property type="match status" value="1"/>
</dbReference>
<dbReference type="Pfam" id="PF02743">
    <property type="entry name" value="dCache_1"/>
    <property type="match status" value="1"/>
</dbReference>
<dbReference type="InterPro" id="IPR043128">
    <property type="entry name" value="Rev_trsase/Diguanyl_cyclase"/>
</dbReference>
<dbReference type="Pfam" id="PF00990">
    <property type="entry name" value="GGDEF"/>
    <property type="match status" value="1"/>
</dbReference>
<dbReference type="AlphaFoldDB" id="A0A1H7YY36"/>
<feature type="domain" description="EAL" evidence="7">
    <location>
        <begin position="491"/>
        <end position="745"/>
    </location>
</feature>
<dbReference type="Pfam" id="PF00563">
    <property type="entry name" value="EAL"/>
    <property type="match status" value="1"/>
</dbReference>
<dbReference type="PANTHER" id="PTHR33121:SF70">
    <property type="entry name" value="SIGNALING PROTEIN YKOW"/>
    <property type="match status" value="1"/>
</dbReference>
<protein>
    <submittedName>
        <fullName evidence="9">Diguanylate cyclase/phosphodiesterase</fullName>
    </submittedName>
</protein>
<sequence length="753" mass="86090">MTFPRSKISKTFLILSAISIIFSLGVAAYIKALIQSQKQESNLLLYEVSRQCANVVSKEIDGNFKELEALAGFIGISGTPEYEKLKAVINTENNRSSFLRLGFVSINGLSYMVDNSGNEYRNVDFIDRKFSNGLFLGEPYVSGIISSSFHYTGEVQLYAVPIYNKENLLGVLFGIIDIKVLRDVLAISNFGGKGYSYIVDKDGNVIIPSTHPSSATDIKNFFNLKYENENDLLQMKEDMLQNKSGVIDYNFQATEKCLAYIPLGINDWYITSVVPKSAINKHYIKMLDITIGSVIIVSSIFILLLLHINRMQRNSRLSIMKLAYYDDLTGCYNKNRFLDRASEQLRIGIFNYAIVMFDINNFKPINELFGYNEGNCVLKHVVAVFAEQLYGDEIYARNVADNFCLMMRNDSALDVRLERIMRLVSDYAIHSNLNYKITCRCGVCIVNESNRSLDINTLFDRATLALSQSKGKHRNIILYYDEEVHCKAATRIEIEKDMIDALNNHEFVVYLQPKYDAQTEQIWGAEALVRWHHPQKGIIMPNSFIPLFEENGFITELDLYVVKKICQKMRKWIDLDYDVFPISVNQSRLLLYQSNYVDKLKNIISEFNIPARLIELEITESVVFENRDAMIDIVKQLHYTGFLISMDDFGSGYSSLNILKDLPIDTLKLDKEFFDKAADTKRGKQIISSIIQMAKSLSITTVSEGVETKEQVHFLKEAGCNILQGYYFSHPMSIEQFEKLAFHQNVKAFPLNF</sequence>
<feature type="transmembrane region" description="Helical" evidence="6">
    <location>
        <begin position="286"/>
        <end position="306"/>
    </location>
</feature>
<keyword evidence="4 6" id="KW-1133">Transmembrane helix</keyword>
<dbReference type="SMART" id="SM00052">
    <property type="entry name" value="EAL"/>
    <property type="match status" value="1"/>
</dbReference>
<dbReference type="Gene3D" id="3.20.20.450">
    <property type="entry name" value="EAL domain"/>
    <property type="match status" value="1"/>
</dbReference>
<dbReference type="NCBIfam" id="TIGR00254">
    <property type="entry name" value="GGDEF"/>
    <property type="match status" value="1"/>
</dbReference>
<dbReference type="SUPFAM" id="SSF141868">
    <property type="entry name" value="EAL domain-like"/>
    <property type="match status" value="1"/>
</dbReference>
<gene>
    <name evidence="9" type="ORF">SAMN05216180_0336</name>
</gene>
<dbReference type="GO" id="GO:0005886">
    <property type="term" value="C:plasma membrane"/>
    <property type="evidence" value="ECO:0007669"/>
    <property type="project" value="UniProtKB-SubCell"/>
</dbReference>
<evidence type="ECO:0000256" key="5">
    <source>
        <dbReference type="ARBA" id="ARBA00023136"/>
    </source>
</evidence>
<dbReference type="SUPFAM" id="SSF55073">
    <property type="entry name" value="Nucleotide cyclase"/>
    <property type="match status" value="1"/>
</dbReference>
<proteinExistence type="predicted"/>
<evidence type="ECO:0000256" key="3">
    <source>
        <dbReference type="ARBA" id="ARBA00022692"/>
    </source>
</evidence>
<keyword evidence="10" id="KW-1185">Reference proteome</keyword>
<dbReference type="RefSeq" id="WP_092751006.1">
    <property type="nucleotide sequence ID" value="NZ_FOCG01000001.1"/>
</dbReference>
<dbReference type="OrthoDB" id="9762141at2"/>
<evidence type="ECO:0000256" key="4">
    <source>
        <dbReference type="ARBA" id="ARBA00022989"/>
    </source>
</evidence>
<dbReference type="Proteomes" id="UP000199158">
    <property type="component" value="Unassembled WGS sequence"/>
</dbReference>
<dbReference type="Gene3D" id="3.30.450.20">
    <property type="entry name" value="PAS domain"/>
    <property type="match status" value="1"/>
</dbReference>
<dbReference type="InterPro" id="IPR001633">
    <property type="entry name" value="EAL_dom"/>
</dbReference>
<dbReference type="GO" id="GO:0071111">
    <property type="term" value="F:cyclic-guanylate-specific phosphodiesterase activity"/>
    <property type="evidence" value="ECO:0007669"/>
    <property type="project" value="InterPro"/>
</dbReference>
<evidence type="ECO:0000313" key="10">
    <source>
        <dbReference type="Proteomes" id="UP000199158"/>
    </source>
</evidence>
<dbReference type="PANTHER" id="PTHR33121">
    <property type="entry name" value="CYCLIC DI-GMP PHOSPHODIESTERASE PDEF"/>
    <property type="match status" value="1"/>
</dbReference>
<dbReference type="STRING" id="474960.SAMN05216180_0336"/>
<dbReference type="Gene3D" id="3.30.70.270">
    <property type="match status" value="1"/>
</dbReference>
<dbReference type="CDD" id="cd12912">
    <property type="entry name" value="PDC2_MCP_like"/>
    <property type="match status" value="1"/>
</dbReference>
<dbReference type="InterPro" id="IPR035919">
    <property type="entry name" value="EAL_sf"/>
</dbReference>
<comment type="subcellular location">
    <subcellularLocation>
        <location evidence="1">Cell membrane</location>
        <topology evidence="1">Multi-pass membrane protein</topology>
    </subcellularLocation>
</comment>
<dbReference type="EMBL" id="FOCG01000001">
    <property type="protein sequence ID" value="SEM51222.1"/>
    <property type="molecule type" value="Genomic_DNA"/>
</dbReference>
<accession>A0A1H7YY36</accession>
<evidence type="ECO:0000256" key="1">
    <source>
        <dbReference type="ARBA" id="ARBA00004651"/>
    </source>
</evidence>
<evidence type="ECO:0000259" key="7">
    <source>
        <dbReference type="PROSITE" id="PS50883"/>
    </source>
</evidence>
<dbReference type="CDD" id="cd01949">
    <property type="entry name" value="GGDEF"/>
    <property type="match status" value="1"/>
</dbReference>
<evidence type="ECO:0000256" key="2">
    <source>
        <dbReference type="ARBA" id="ARBA00022475"/>
    </source>
</evidence>
<keyword evidence="2" id="KW-1003">Cell membrane</keyword>
<name>A0A1H7YY36_9FIRM</name>
<evidence type="ECO:0000256" key="6">
    <source>
        <dbReference type="SAM" id="Phobius"/>
    </source>
</evidence>
<dbReference type="InterPro" id="IPR000160">
    <property type="entry name" value="GGDEF_dom"/>
</dbReference>
<dbReference type="PROSITE" id="PS50887">
    <property type="entry name" value="GGDEF"/>
    <property type="match status" value="1"/>
</dbReference>
<evidence type="ECO:0000313" key="9">
    <source>
        <dbReference type="EMBL" id="SEM51222.1"/>
    </source>
</evidence>
<dbReference type="InterPro" id="IPR033479">
    <property type="entry name" value="dCache_1"/>
</dbReference>
<dbReference type="InterPro" id="IPR050706">
    <property type="entry name" value="Cyclic-di-GMP_PDE-like"/>
</dbReference>
<dbReference type="CDD" id="cd01948">
    <property type="entry name" value="EAL"/>
    <property type="match status" value="1"/>
</dbReference>
<dbReference type="SMART" id="SM00267">
    <property type="entry name" value="GGDEF"/>
    <property type="match status" value="1"/>
</dbReference>
<keyword evidence="3 6" id="KW-0812">Transmembrane</keyword>
<organism evidence="9 10">
    <name type="scientific">Hydrogenoanaerobacterium saccharovorans</name>
    <dbReference type="NCBI Taxonomy" id="474960"/>
    <lineage>
        <taxon>Bacteria</taxon>
        <taxon>Bacillati</taxon>
        <taxon>Bacillota</taxon>
        <taxon>Clostridia</taxon>
        <taxon>Eubacteriales</taxon>
        <taxon>Oscillospiraceae</taxon>
        <taxon>Hydrogenoanaerobacterium</taxon>
    </lineage>
</organism>